<feature type="binding site" evidence="1">
    <location>
        <position position="103"/>
    </location>
    <ligand>
        <name>Mn(2+)</name>
        <dbReference type="ChEBI" id="CHEBI:29035"/>
        <label>2</label>
    </ligand>
</feature>
<feature type="binding site" evidence="1">
    <location>
        <position position="139"/>
    </location>
    <ligand>
        <name>Mn(2+)</name>
        <dbReference type="ChEBI" id="CHEBI:29035"/>
        <label>2</label>
    </ligand>
</feature>
<dbReference type="InterPro" id="IPR002933">
    <property type="entry name" value="Peptidase_M20"/>
</dbReference>
<dbReference type="NCBIfam" id="TIGR01891">
    <property type="entry name" value="amidohydrolases"/>
    <property type="match status" value="1"/>
</dbReference>
<dbReference type="RefSeq" id="WP_074708319.1">
    <property type="nucleotide sequence ID" value="NZ_DBEZMR010000004.1"/>
</dbReference>
<dbReference type="EMBL" id="FNOP01000022">
    <property type="protein sequence ID" value="SDX32139.1"/>
    <property type="molecule type" value="Genomic_DNA"/>
</dbReference>
<dbReference type="PANTHER" id="PTHR11014:SF63">
    <property type="entry name" value="METALLOPEPTIDASE, PUTATIVE (AFU_ORTHOLOGUE AFUA_6G09600)-RELATED"/>
    <property type="match status" value="1"/>
</dbReference>
<keyword evidence="2" id="KW-0378">Hydrolase</keyword>
<keyword evidence="1" id="KW-0464">Manganese</keyword>
<dbReference type="GO" id="GO:0016787">
    <property type="term" value="F:hydrolase activity"/>
    <property type="evidence" value="ECO:0007669"/>
    <property type="project" value="UniProtKB-KW"/>
</dbReference>
<proteinExistence type="predicted"/>
<dbReference type="GO" id="GO:0046872">
    <property type="term" value="F:metal ion binding"/>
    <property type="evidence" value="ECO:0007669"/>
    <property type="project" value="UniProtKB-KW"/>
</dbReference>
<feature type="binding site" evidence="1">
    <location>
        <position position="163"/>
    </location>
    <ligand>
        <name>Mn(2+)</name>
        <dbReference type="ChEBI" id="CHEBI:29035"/>
        <label>2</label>
    </ligand>
</feature>
<dbReference type="Gene3D" id="3.40.630.10">
    <property type="entry name" value="Zn peptidases"/>
    <property type="match status" value="1"/>
</dbReference>
<feature type="binding site" evidence="1">
    <location>
        <position position="363"/>
    </location>
    <ligand>
        <name>Mn(2+)</name>
        <dbReference type="ChEBI" id="CHEBI:29035"/>
        <label>2</label>
    </ligand>
</feature>
<feature type="binding site" evidence="1">
    <location>
        <position position="105"/>
    </location>
    <ligand>
        <name>Mn(2+)</name>
        <dbReference type="ChEBI" id="CHEBI:29035"/>
        <label>2</label>
    </ligand>
</feature>
<evidence type="ECO:0000313" key="3">
    <source>
        <dbReference type="Proteomes" id="UP000182379"/>
    </source>
</evidence>
<name>A0A1H3ATI1_ACIFE</name>
<keyword evidence="1" id="KW-0479">Metal-binding</keyword>
<dbReference type="Proteomes" id="UP000182379">
    <property type="component" value="Unassembled WGS sequence"/>
</dbReference>
<dbReference type="Pfam" id="PF01546">
    <property type="entry name" value="Peptidase_M20"/>
    <property type="match status" value="1"/>
</dbReference>
<dbReference type="InterPro" id="IPR036264">
    <property type="entry name" value="Bact_exopeptidase_dim_dom"/>
</dbReference>
<dbReference type="PIRSF" id="PIRSF005962">
    <property type="entry name" value="Pept_M20D_amidohydro"/>
    <property type="match status" value="1"/>
</dbReference>
<dbReference type="SUPFAM" id="SSF53187">
    <property type="entry name" value="Zn-dependent exopeptidases"/>
    <property type="match status" value="1"/>
</dbReference>
<accession>A0A1H3ATI1</accession>
<dbReference type="Gene3D" id="3.30.70.360">
    <property type="match status" value="1"/>
</dbReference>
<evidence type="ECO:0000256" key="1">
    <source>
        <dbReference type="PIRSR" id="PIRSR005962-1"/>
    </source>
</evidence>
<protein>
    <submittedName>
        <fullName evidence="2">Amidohydrolase</fullName>
    </submittedName>
</protein>
<dbReference type="PANTHER" id="PTHR11014">
    <property type="entry name" value="PEPTIDASE M20 FAMILY MEMBER"/>
    <property type="match status" value="1"/>
</dbReference>
<comment type="caution">
    <text evidence="2">The sequence shown here is derived from an EMBL/GenBank/DDBJ whole genome shotgun (WGS) entry which is preliminary data.</text>
</comment>
<dbReference type="AlphaFoldDB" id="A0A1H3ATI1"/>
<dbReference type="InterPro" id="IPR017439">
    <property type="entry name" value="Amidohydrolase"/>
</dbReference>
<organism evidence="2 3">
    <name type="scientific">Acidaminococcus fermentans</name>
    <dbReference type="NCBI Taxonomy" id="905"/>
    <lineage>
        <taxon>Bacteria</taxon>
        <taxon>Bacillati</taxon>
        <taxon>Bacillota</taxon>
        <taxon>Negativicutes</taxon>
        <taxon>Acidaminococcales</taxon>
        <taxon>Acidaminococcaceae</taxon>
        <taxon>Acidaminococcus</taxon>
    </lineage>
</organism>
<reference evidence="2 3" key="1">
    <citation type="submission" date="2016-10" db="EMBL/GenBank/DDBJ databases">
        <authorList>
            <person name="Varghese N."/>
            <person name="Submissions S."/>
        </authorList>
    </citation>
    <scope>NUCLEOTIDE SEQUENCE [LARGE SCALE GENOMIC DNA]</scope>
    <source>
        <strain evidence="2 3">WCC6</strain>
    </source>
</reference>
<comment type="cofactor">
    <cofactor evidence="1">
        <name>Mn(2+)</name>
        <dbReference type="ChEBI" id="CHEBI:29035"/>
    </cofactor>
    <text evidence="1">The Mn(2+) ion enhances activity.</text>
</comment>
<sequence>MDVKALAADEKAYILEQRHWLHAHPELGREEKNTTAHIAAELERMGIPVQTFPDITGCIGTIQGTKGPGKTLMLRADIDALPIQEADLTKTYASQNPGVMHACGHDCHTAMLLGAAKILSAHRDAFPGKVKLLFQMGEEIGTESRHYVEKGCLDDVDAIFGMHIWALLDAGTANLEDGERMACSDRFTLTLTGKPALSDAPEQGADPLAAAASVVMGLQQLVSRQNDPENTFVLTVGMMNSEGNKGELARSVQLVGTTRTFNKAFRKTLPEKIEKVARAFGEGLGCQVDCTYFFGPAPLINEHRNLNDCGRKAVARIMGDKALVPMEKQMGAEDFSVFMEKVPGVFLFLGARNKEKGICCVHHHPGFEVDEDVLPNGTGIEVQFALEYLNG</sequence>
<evidence type="ECO:0000313" key="2">
    <source>
        <dbReference type="EMBL" id="SDX32139.1"/>
    </source>
</evidence>
<dbReference type="SUPFAM" id="SSF55031">
    <property type="entry name" value="Bacterial exopeptidase dimerisation domain"/>
    <property type="match status" value="1"/>
</dbReference>
<gene>
    <name evidence="2" type="ORF">SAMN05216495_1228</name>
</gene>